<dbReference type="RefSeq" id="WP_168552570.1">
    <property type="nucleotide sequence ID" value="NZ_JAAWWL010000002.1"/>
</dbReference>
<proteinExistence type="predicted"/>
<keyword evidence="3" id="KW-1185">Reference proteome</keyword>
<organism evidence="2 3">
    <name type="scientific">Croceivirga thetidis</name>
    <dbReference type="NCBI Taxonomy" id="2721623"/>
    <lineage>
        <taxon>Bacteria</taxon>
        <taxon>Pseudomonadati</taxon>
        <taxon>Bacteroidota</taxon>
        <taxon>Flavobacteriia</taxon>
        <taxon>Flavobacteriales</taxon>
        <taxon>Flavobacteriaceae</taxon>
        <taxon>Croceivirga</taxon>
    </lineage>
</organism>
<dbReference type="SUPFAM" id="SSF47336">
    <property type="entry name" value="ACP-like"/>
    <property type="match status" value="1"/>
</dbReference>
<dbReference type="Proteomes" id="UP000718451">
    <property type="component" value="Unassembled WGS sequence"/>
</dbReference>
<evidence type="ECO:0000313" key="2">
    <source>
        <dbReference type="EMBL" id="NKI32363.1"/>
    </source>
</evidence>
<evidence type="ECO:0000259" key="1">
    <source>
        <dbReference type="PROSITE" id="PS50075"/>
    </source>
</evidence>
<dbReference type="EMBL" id="JAAWWL010000002">
    <property type="protein sequence ID" value="NKI32363.1"/>
    <property type="molecule type" value="Genomic_DNA"/>
</dbReference>
<dbReference type="Gene3D" id="1.10.1200.10">
    <property type="entry name" value="ACP-like"/>
    <property type="match status" value="1"/>
</dbReference>
<feature type="domain" description="Carrier" evidence="1">
    <location>
        <begin position="1"/>
        <end position="80"/>
    </location>
</feature>
<evidence type="ECO:0000313" key="3">
    <source>
        <dbReference type="Proteomes" id="UP000718451"/>
    </source>
</evidence>
<dbReference type="PROSITE" id="PS50075">
    <property type="entry name" value="CARRIER"/>
    <property type="match status" value="1"/>
</dbReference>
<dbReference type="Pfam" id="PF00550">
    <property type="entry name" value="PP-binding"/>
    <property type="match status" value="1"/>
</dbReference>
<comment type="caution">
    <text evidence="2">The sequence shown here is derived from an EMBL/GenBank/DDBJ whole genome shotgun (WGS) entry which is preliminary data.</text>
</comment>
<name>A0ABX1GR06_9FLAO</name>
<accession>A0ABX1GR06</accession>
<sequence>MNEEHYTKLKTIVAQYLPDDVSADSINTSSNFTTELNINSANLVDIVLDVEDAFDIILENEDMDGMQTVNDALTIIEQKLEKPNS</sequence>
<gene>
    <name evidence="2" type="ORF">HCU67_10445</name>
</gene>
<protein>
    <submittedName>
        <fullName evidence="2">Acyl carrier protein</fullName>
    </submittedName>
</protein>
<reference evidence="2 3" key="1">
    <citation type="submission" date="2020-04" db="EMBL/GenBank/DDBJ databases">
        <authorList>
            <person name="Yoon J."/>
        </authorList>
    </citation>
    <scope>NUCLEOTIDE SEQUENCE [LARGE SCALE GENOMIC DNA]</scope>
    <source>
        <strain evidence="2 3">DJ-13</strain>
    </source>
</reference>
<dbReference type="InterPro" id="IPR036736">
    <property type="entry name" value="ACP-like_sf"/>
</dbReference>
<dbReference type="InterPro" id="IPR009081">
    <property type="entry name" value="PP-bd_ACP"/>
</dbReference>